<dbReference type="Gene3D" id="3.40.390.10">
    <property type="entry name" value="Collagenase (Catalytic Domain)"/>
    <property type="match status" value="1"/>
</dbReference>
<dbReference type="InterPro" id="IPR018497">
    <property type="entry name" value="Peptidase_M13_C"/>
</dbReference>
<dbReference type="PRINTS" id="PR00786">
    <property type="entry name" value="NEPRILYSIN"/>
</dbReference>
<keyword evidence="6" id="KW-0482">Metalloprotease</keyword>
<dbReference type="GO" id="GO:0004222">
    <property type="term" value="F:metalloendopeptidase activity"/>
    <property type="evidence" value="ECO:0007669"/>
    <property type="project" value="InterPro"/>
</dbReference>
<feature type="compositionally biased region" description="Polar residues" evidence="7">
    <location>
        <begin position="71"/>
        <end position="82"/>
    </location>
</feature>
<organism evidence="10 11">
    <name type="scientific">Porphyridium purpureum</name>
    <name type="common">Red alga</name>
    <name type="synonym">Porphyridium cruentum</name>
    <dbReference type="NCBI Taxonomy" id="35688"/>
    <lineage>
        <taxon>Eukaryota</taxon>
        <taxon>Rhodophyta</taxon>
        <taxon>Bangiophyceae</taxon>
        <taxon>Porphyridiales</taxon>
        <taxon>Porphyridiaceae</taxon>
        <taxon>Porphyridium</taxon>
    </lineage>
</organism>
<dbReference type="Pfam" id="PF01431">
    <property type="entry name" value="Peptidase_M13"/>
    <property type="match status" value="1"/>
</dbReference>
<dbReference type="Proteomes" id="UP000324585">
    <property type="component" value="Unassembled WGS sequence"/>
</dbReference>
<evidence type="ECO:0000313" key="10">
    <source>
        <dbReference type="EMBL" id="KAA8498932.1"/>
    </source>
</evidence>
<keyword evidence="2" id="KW-0645">Protease</keyword>
<keyword evidence="5" id="KW-0862">Zinc</keyword>
<dbReference type="EMBL" id="VRMN01000001">
    <property type="protein sequence ID" value="KAA8498932.1"/>
    <property type="molecule type" value="Genomic_DNA"/>
</dbReference>
<evidence type="ECO:0000256" key="6">
    <source>
        <dbReference type="ARBA" id="ARBA00023049"/>
    </source>
</evidence>
<evidence type="ECO:0000259" key="9">
    <source>
        <dbReference type="Pfam" id="PF05649"/>
    </source>
</evidence>
<dbReference type="InterPro" id="IPR000718">
    <property type="entry name" value="Peptidase_M13"/>
</dbReference>
<dbReference type="PANTHER" id="PTHR11733">
    <property type="entry name" value="ZINC METALLOPROTEASE FAMILY M13 NEPRILYSIN-RELATED"/>
    <property type="match status" value="1"/>
</dbReference>
<dbReference type="OMA" id="RNHDAWY"/>
<comment type="caution">
    <text evidence="10">The sequence shown here is derived from an EMBL/GenBank/DDBJ whole genome shotgun (WGS) entry which is preliminary data.</text>
</comment>
<dbReference type="InterPro" id="IPR024079">
    <property type="entry name" value="MetalloPept_cat_dom_sf"/>
</dbReference>
<dbReference type="InterPro" id="IPR042089">
    <property type="entry name" value="Peptidase_M13_dom_2"/>
</dbReference>
<evidence type="ECO:0000256" key="4">
    <source>
        <dbReference type="ARBA" id="ARBA00022801"/>
    </source>
</evidence>
<feature type="domain" description="Peptidase M13 N-terminal" evidence="9">
    <location>
        <begin position="128"/>
        <end position="520"/>
    </location>
</feature>
<reference evidence="11" key="1">
    <citation type="journal article" date="2019" name="Nat. Commun.">
        <title>Expansion of phycobilisome linker gene families in mesophilic red algae.</title>
        <authorList>
            <person name="Lee J."/>
            <person name="Kim D."/>
            <person name="Bhattacharya D."/>
            <person name="Yoon H.S."/>
        </authorList>
    </citation>
    <scope>NUCLEOTIDE SEQUENCE [LARGE SCALE GENOMIC DNA]</scope>
    <source>
        <strain evidence="11">CCMP 1328</strain>
    </source>
</reference>
<dbReference type="OrthoDB" id="6475849at2759"/>
<evidence type="ECO:0000256" key="1">
    <source>
        <dbReference type="ARBA" id="ARBA00001947"/>
    </source>
</evidence>
<feature type="region of interest" description="Disordered" evidence="7">
    <location>
        <begin position="61"/>
        <end position="98"/>
    </location>
</feature>
<dbReference type="Pfam" id="PF05649">
    <property type="entry name" value="Peptidase_M13_N"/>
    <property type="match status" value="1"/>
</dbReference>
<accession>A0A5J4Z785</accession>
<evidence type="ECO:0000256" key="5">
    <source>
        <dbReference type="ARBA" id="ARBA00022833"/>
    </source>
</evidence>
<feature type="domain" description="Peptidase M13 C-terminal" evidence="8">
    <location>
        <begin position="572"/>
        <end position="779"/>
    </location>
</feature>
<dbReference type="PROSITE" id="PS51885">
    <property type="entry name" value="NEPRILYSIN"/>
    <property type="match status" value="1"/>
</dbReference>
<evidence type="ECO:0000313" key="11">
    <source>
        <dbReference type="Proteomes" id="UP000324585"/>
    </source>
</evidence>
<proteinExistence type="predicted"/>
<dbReference type="GO" id="GO:0046872">
    <property type="term" value="F:metal ion binding"/>
    <property type="evidence" value="ECO:0007669"/>
    <property type="project" value="UniProtKB-KW"/>
</dbReference>
<comment type="cofactor">
    <cofactor evidence="1">
        <name>Zn(2+)</name>
        <dbReference type="ChEBI" id="CHEBI:29105"/>
    </cofactor>
</comment>
<sequence length="783" mass="89509">MEGADEELALLDGGEGFRGASHDRGARRHGWPAGVRLSAAVLVVLSLGCIGVACMRGSREAAVPDARSADRQQNVFGRSSSDYGDDMESSLIKNSSQHPGHEQATLLRKYVHHPLHQILKDMDPTVDPCDDYYKYACGGWLKQRPLPVDRTMYFRAFDGADDAISDSVRKLMELPENQKSSKASIFYTKCFEKHNTEMSMRDLDVLDQFEPVFDVVQTQGADAMPVMKAIGLLHKKGITPWFYPDVDADSTNPKEYILYIGEGGLGLPDRSYYDDHSEASIEIRERYVDYLEYLLNLARTKLRLERTDPVELRALAEEILTLETQLAKLHPDASEQRNKDVFSKIVHVETFDRDNHPAFLKEYLTALGVYGATKGRIVIQFVPFFEQLGHVINDAPRKVIHAYIMSWILKYLAMKGALGSVAYDHDWLVYRHLLRGQKEKEPSWHMCVKQADIFFPDELNQLFRSRYLRDRDVEDARELISEIEYEFGQMLKHNNGWIDAQTRKNSLAKLKLVKNQIGYPKTYDSYKNVVVKHASYGDILIKMLERLQANDLAHLSRSLDMNQWYMTPNQVNAYYVAMRNSMTFPTGILQPPFYARSNPAPLKYGGVGAVMGHELTHAFDDHGSRYNGSGFMQKIWSDKSVDQFREKAGCLAKLYDGFVPEGLDKSHHVNGRLTLGEDIADAGGVRTAFRAMHRHLEQFPEDGIDEQRYKMSNNQFFFLQLAQTYCYQETLADKRLTIQTDPHPPGEFRVLGILSQFTEFGKEYKCKQGSRYYPEHTCVVWEG</sequence>
<dbReference type="GO" id="GO:0005886">
    <property type="term" value="C:plasma membrane"/>
    <property type="evidence" value="ECO:0007669"/>
    <property type="project" value="TreeGrafter"/>
</dbReference>
<evidence type="ECO:0000259" key="8">
    <source>
        <dbReference type="Pfam" id="PF01431"/>
    </source>
</evidence>
<evidence type="ECO:0000256" key="3">
    <source>
        <dbReference type="ARBA" id="ARBA00022723"/>
    </source>
</evidence>
<dbReference type="CDD" id="cd08662">
    <property type="entry name" value="M13"/>
    <property type="match status" value="1"/>
</dbReference>
<gene>
    <name evidence="10" type="ORF">FVE85_6517</name>
</gene>
<protein>
    <submittedName>
        <fullName evidence="10">Endothelin-converting enzyme 1</fullName>
    </submittedName>
</protein>
<evidence type="ECO:0000256" key="7">
    <source>
        <dbReference type="SAM" id="MobiDB-lite"/>
    </source>
</evidence>
<dbReference type="PANTHER" id="PTHR11733:SF240">
    <property type="entry name" value="GH14155P-RELATED"/>
    <property type="match status" value="1"/>
</dbReference>
<dbReference type="AlphaFoldDB" id="A0A5J4Z785"/>
<keyword evidence="4" id="KW-0378">Hydrolase</keyword>
<evidence type="ECO:0000256" key="2">
    <source>
        <dbReference type="ARBA" id="ARBA00022670"/>
    </source>
</evidence>
<dbReference type="GO" id="GO:0016485">
    <property type="term" value="P:protein processing"/>
    <property type="evidence" value="ECO:0007669"/>
    <property type="project" value="TreeGrafter"/>
</dbReference>
<keyword evidence="11" id="KW-1185">Reference proteome</keyword>
<name>A0A5J4Z785_PORPP</name>
<keyword evidence="3" id="KW-0479">Metal-binding</keyword>
<dbReference type="InterPro" id="IPR008753">
    <property type="entry name" value="Peptidase_M13_N"/>
</dbReference>
<dbReference type="Gene3D" id="1.10.1380.10">
    <property type="entry name" value="Neutral endopeptidase , domain2"/>
    <property type="match status" value="1"/>
</dbReference>
<dbReference type="SUPFAM" id="SSF55486">
    <property type="entry name" value="Metalloproteases ('zincins'), catalytic domain"/>
    <property type="match status" value="1"/>
</dbReference>